<proteinExistence type="predicted"/>
<protein>
    <submittedName>
        <fullName evidence="1">Uncharacterized protein</fullName>
    </submittedName>
</protein>
<dbReference type="AlphaFoldDB" id="A0ABD3C140"/>
<keyword evidence="2" id="KW-1185">Reference proteome</keyword>
<dbReference type="EMBL" id="JAVIJP010000054">
    <property type="protein sequence ID" value="KAL3623498.1"/>
    <property type="molecule type" value="Genomic_DNA"/>
</dbReference>
<gene>
    <name evidence="1" type="ORF">CASFOL_032314</name>
</gene>
<dbReference type="Proteomes" id="UP001632038">
    <property type="component" value="Unassembled WGS sequence"/>
</dbReference>
<name>A0ABD3C140_9LAMI</name>
<accession>A0ABD3C140</accession>
<sequence length="93" mass="10142">MGAPDMDDLNFADSELDCHVRNAINDAVQGNSDFYNQLVSVIHHNERLGADEAALLVTCLKAVTKTVSSINIVHHGSLLAAVNIWNESVELRN</sequence>
<dbReference type="InterPro" id="IPR007991">
    <property type="entry name" value="RNA_pol_I_trans_ini_fac_RRN3"/>
</dbReference>
<reference evidence="2" key="1">
    <citation type="journal article" date="2024" name="IScience">
        <title>Strigolactones Initiate the Formation of Haustorium-like Structures in Castilleja.</title>
        <authorList>
            <person name="Buerger M."/>
            <person name="Peterson D."/>
            <person name="Chory J."/>
        </authorList>
    </citation>
    <scope>NUCLEOTIDE SEQUENCE [LARGE SCALE GENOMIC DNA]</scope>
</reference>
<evidence type="ECO:0000313" key="1">
    <source>
        <dbReference type="EMBL" id="KAL3623498.1"/>
    </source>
</evidence>
<dbReference type="Pfam" id="PF05327">
    <property type="entry name" value="RRN3"/>
    <property type="match status" value="1"/>
</dbReference>
<comment type="caution">
    <text evidence="1">The sequence shown here is derived from an EMBL/GenBank/DDBJ whole genome shotgun (WGS) entry which is preliminary data.</text>
</comment>
<organism evidence="1 2">
    <name type="scientific">Castilleja foliolosa</name>
    <dbReference type="NCBI Taxonomy" id="1961234"/>
    <lineage>
        <taxon>Eukaryota</taxon>
        <taxon>Viridiplantae</taxon>
        <taxon>Streptophyta</taxon>
        <taxon>Embryophyta</taxon>
        <taxon>Tracheophyta</taxon>
        <taxon>Spermatophyta</taxon>
        <taxon>Magnoliopsida</taxon>
        <taxon>eudicotyledons</taxon>
        <taxon>Gunneridae</taxon>
        <taxon>Pentapetalae</taxon>
        <taxon>asterids</taxon>
        <taxon>lamiids</taxon>
        <taxon>Lamiales</taxon>
        <taxon>Orobanchaceae</taxon>
        <taxon>Pedicularideae</taxon>
        <taxon>Castillejinae</taxon>
        <taxon>Castilleja</taxon>
    </lineage>
</organism>
<evidence type="ECO:0000313" key="2">
    <source>
        <dbReference type="Proteomes" id="UP001632038"/>
    </source>
</evidence>